<protein>
    <submittedName>
        <fullName evidence="1">Phospholipase</fullName>
    </submittedName>
</protein>
<sequence length="124" mass="13488">MEKLLDSIVKLVAMISNEKVQSVASRLQKAGSDKSAFAFTEVLQTPAALGVAKQVISAWHDTTINASELAYMLLTASHVNEIGINNQRTELVWTGPVTPFVSARRTEQALIEVISSAEKTLFLT</sequence>
<organism evidence="1 2">
    <name type="scientific">Alkalimonas collagenimarina</name>
    <dbReference type="NCBI Taxonomy" id="400390"/>
    <lineage>
        <taxon>Bacteria</taxon>
        <taxon>Pseudomonadati</taxon>
        <taxon>Pseudomonadota</taxon>
        <taxon>Gammaproteobacteria</taxon>
        <taxon>Alkalimonas</taxon>
    </lineage>
</organism>
<gene>
    <name evidence="1" type="ORF">Q3O60_16970</name>
</gene>
<accession>A0ABT9H3K9</accession>
<proteinExistence type="predicted"/>
<comment type="caution">
    <text evidence="1">The sequence shown here is derived from an EMBL/GenBank/DDBJ whole genome shotgun (WGS) entry which is preliminary data.</text>
</comment>
<reference evidence="1 2" key="1">
    <citation type="submission" date="2023-08" db="EMBL/GenBank/DDBJ databases">
        <authorList>
            <person name="Joshi A."/>
            <person name="Thite S."/>
        </authorList>
    </citation>
    <scope>NUCLEOTIDE SEQUENCE [LARGE SCALE GENOMIC DNA]</scope>
    <source>
        <strain evidence="1 2">AC40</strain>
    </source>
</reference>
<name>A0ABT9H3K9_9GAMM</name>
<dbReference type="EMBL" id="JAUZVZ010000037">
    <property type="protein sequence ID" value="MDP4537877.1"/>
    <property type="molecule type" value="Genomic_DNA"/>
</dbReference>
<evidence type="ECO:0000313" key="1">
    <source>
        <dbReference type="EMBL" id="MDP4537877.1"/>
    </source>
</evidence>
<feature type="non-terminal residue" evidence="1">
    <location>
        <position position="124"/>
    </location>
</feature>
<keyword evidence="2" id="KW-1185">Reference proteome</keyword>
<evidence type="ECO:0000313" key="2">
    <source>
        <dbReference type="Proteomes" id="UP001231616"/>
    </source>
</evidence>
<dbReference type="Proteomes" id="UP001231616">
    <property type="component" value="Unassembled WGS sequence"/>
</dbReference>